<evidence type="ECO:0000313" key="3">
    <source>
        <dbReference type="Proteomes" id="UP001180825"/>
    </source>
</evidence>
<reference evidence="2 3" key="1">
    <citation type="submission" date="2023-07" db="EMBL/GenBank/DDBJ databases">
        <title>Sorghum-associated microbial communities from plants grown in Nebraska, USA.</title>
        <authorList>
            <person name="Schachtman D."/>
        </authorList>
    </citation>
    <scope>NUCLEOTIDE SEQUENCE [LARGE SCALE GENOMIC DNA]</scope>
    <source>
        <strain evidence="2 3">BE316</strain>
    </source>
</reference>
<dbReference type="Proteomes" id="UP001180825">
    <property type="component" value="Unassembled WGS sequence"/>
</dbReference>
<dbReference type="EMBL" id="JAVDXV010000004">
    <property type="protein sequence ID" value="MDR7333134.1"/>
    <property type="molecule type" value="Genomic_DNA"/>
</dbReference>
<gene>
    <name evidence="2" type="ORF">J2X21_002268</name>
</gene>
<sequence length="103" mass="10785">MSATTSNPVQRALPLLSRIAAAVLGGYAFCWGVVALGLSGFYAAGMAFHDAEHLSSILGLLIYLVVFCWTFAAQRMGRVWLVLLGGGALMAGAGQLLQRSLLG</sequence>
<evidence type="ECO:0000313" key="2">
    <source>
        <dbReference type="EMBL" id="MDR7333134.1"/>
    </source>
</evidence>
<comment type="caution">
    <text evidence="2">The sequence shown here is derived from an EMBL/GenBank/DDBJ whole genome shotgun (WGS) entry which is preliminary data.</text>
</comment>
<dbReference type="RefSeq" id="WP_310328563.1">
    <property type="nucleotide sequence ID" value="NZ_JAVDXV010000004.1"/>
</dbReference>
<feature type="transmembrane region" description="Helical" evidence="1">
    <location>
        <begin position="54"/>
        <end position="72"/>
    </location>
</feature>
<keyword evidence="1" id="KW-0812">Transmembrane</keyword>
<evidence type="ECO:0008006" key="4">
    <source>
        <dbReference type="Google" id="ProtNLM"/>
    </source>
</evidence>
<feature type="transmembrane region" description="Helical" evidence="1">
    <location>
        <begin position="79"/>
        <end position="97"/>
    </location>
</feature>
<keyword evidence="1" id="KW-0472">Membrane</keyword>
<keyword evidence="3" id="KW-1185">Reference proteome</keyword>
<organism evidence="2 3">
    <name type="scientific">Roseateles asaccharophilus</name>
    <dbReference type="NCBI Taxonomy" id="582607"/>
    <lineage>
        <taxon>Bacteria</taxon>
        <taxon>Pseudomonadati</taxon>
        <taxon>Pseudomonadota</taxon>
        <taxon>Betaproteobacteria</taxon>
        <taxon>Burkholderiales</taxon>
        <taxon>Sphaerotilaceae</taxon>
        <taxon>Roseateles</taxon>
    </lineage>
</organism>
<evidence type="ECO:0000256" key="1">
    <source>
        <dbReference type="SAM" id="Phobius"/>
    </source>
</evidence>
<name>A0ABU2A7F2_9BURK</name>
<protein>
    <recommendedName>
        <fullName evidence="4">Iron uptake protein</fullName>
    </recommendedName>
</protein>
<proteinExistence type="predicted"/>
<feature type="transmembrane region" description="Helical" evidence="1">
    <location>
        <begin position="21"/>
        <end position="42"/>
    </location>
</feature>
<accession>A0ABU2A7F2</accession>
<keyword evidence="1" id="KW-1133">Transmembrane helix</keyword>